<name>A0A6A4W1B8_AMPAM</name>
<dbReference type="OrthoDB" id="9949983at2759"/>
<proteinExistence type="predicted"/>
<evidence type="ECO:0000256" key="1">
    <source>
        <dbReference type="SAM" id="MobiDB-lite"/>
    </source>
</evidence>
<keyword evidence="3" id="KW-1185">Reference proteome</keyword>
<dbReference type="Proteomes" id="UP000440578">
    <property type="component" value="Unassembled WGS sequence"/>
</dbReference>
<protein>
    <submittedName>
        <fullName evidence="2">Uncharacterized protein</fullName>
    </submittedName>
</protein>
<accession>A0A6A4W1B8</accession>
<reference evidence="2 3" key="1">
    <citation type="submission" date="2019-07" db="EMBL/GenBank/DDBJ databases">
        <title>Draft genome assembly of a fouling barnacle, Amphibalanus amphitrite (Darwin, 1854): The first reference genome for Thecostraca.</title>
        <authorList>
            <person name="Kim W."/>
        </authorList>
    </citation>
    <scope>NUCLEOTIDE SEQUENCE [LARGE SCALE GENOMIC DNA]</scope>
    <source>
        <strain evidence="2">SNU_AA5</strain>
        <tissue evidence="2">Soma without cirri and trophi</tissue>
    </source>
</reference>
<sequence length="352" mass="38900">MLAECRGTFMNVSDVPPVEPRSLREVARLSSGGSGRSGNPGEDSGDFGKRITEVTDTLRKSGLTINTAKCWTSIAKIDGKNKICYIGSRARIEVQAQPLPYLGSDGKIHPAPEGGVSTISGEPNRYCLRPNRESLPWLCLPGEFLLPPEDGLRCPACGPLWMSLELSVDQWRAAGWHPVQSVTDCTILYLRSYQWLGCPRFGEDKLWSLFVEAALVASILPEWCAAGWRGVVCGWLARSGVRLAGAEWCAAGWHRVVRGWLARRGVRQREALSGVRRREALSGVRRREALSGVRRREALSGVRRREALSGVRRREALSGVRRREALSGVRRREALSGVRRREALSGVCSWTG</sequence>
<dbReference type="AlphaFoldDB" id="A0A6A4W1B8"/>
<gene>
    <name evidence="2" type="ORF">FJT64_003432</name>
</gene>
<feature type="region of interest" description="Disordered" evidence="1">
    <location>
        <begin position="27"/>
        <end position="48"/>
    </location>
</feature>
<organism evidence="2 3">
    <name type="scientific">Amphibalanus amphitrite</name>
    <name type="common">Striped barnacle</name>
    <name type="synonym">Balanus amphitrite</name>
    <dbReference type="NCBI Taxonomy" id="1232801"/>
    <lineage>
        <taxon>Eukaryota</taxon>
        <taxon>Metazoa</taxon>
        <taxon>Ecdysozoa</taxon>
        <taxon>Arthropoda</taxon>
        <taxon>Crustacea</taxon>
        <taxon>Multicrustacea</taxon>
        <taxon>Cirripedia</taxon>
        <taxon>Thoracica</taxon>
        <taxon>Thoracicalcarea</taxon>
        <taxon>Balanomorpha</taxon>
        <taxon>Balanoidea</taxon>
        <taxon>Balanidae</taxon>
        <taxon>Amphibalaninae</taxon>
        <taxon>Amphibalanus</taxon>
    </lineage>
</organism>
<evidence type="ECO:0000313" key="3">
    <source>
        <dbReference type="Proteomes" id="UP000440578"/>
    </source>
</evidence>
<evidence type="ECO:0000313" key="2">
    <source>
        <dbReference type="EMBL" id="KAF0299733.1"/>
    </source>
</evidence>
<dbReference type="EMBL" id="VIIS01001337">
    <property type="protein sequence ID" value="KAF0299733.1"/>
    <property type="molecule type" value="Genomic_DNA"/>
</dbReference>
<comment type="caution">
    <text evidence="2">The sequence shown here is derived from an EMBL/GenBank/DDBJ whole genome shotgun (WGS) entry which is preliminary data.</text>
</comment>